<name>A0A2P5C5Y5_PARAD</name>
<evidence type="ECO:0000313" key="3">
    <source>
        <dbReference type="Proteomes" id="UP000237105"/>
    </source>
</evidence>
<dbReference type="Proteomes" id="UP000237105">
    <property type="component" value="Unassembled WGS sequence"/>
</dbReference>
<evidence type="ECO:0000256" key="1">
    <source>
        <dbReference type="SAM" id="SignalP"/>
    </source>
</evidence>
<evidence type="ECO:0000313" key="2">
    <source>
        <dbReference type="EMBL" id="PON56425.1"/>
    </source>
</evidence>
<dbReference type="EMBL" id="JXTB01000171">
    <property type="protein sequence ID" value="PON56425.1"/>
    <property type="molecule type" value="Genomic_DNA"/>
</dbReference>
<dbReference type="AlphaFoldDB" id="A0A2P5C5Y5"/>
<proteinExistence type="predicted"/>
<feature type="chain" id="PRO_5015158927" description="Secreted protein" evidence="1">
    <location>
        <begin position="20"/>
        <end position="114"/>
    </location>
</feature>
<dbReference type="OrthoDB" id="10271588at2759"/>
<keyword evidence="1" id="KW-0732">Signal</keyword>
<feature type="signal peptide" evidence="1">
    <location>
        <begin position="1"/>
        <end position="19"/>
    </location>
</feature>
<evidence type="ECO:0008006" key="4">
    <source>
        <dbReference type="Google" id="ProtNLM"/>
    </source>
</evidence>
<accession>A0A2P5C5Y5</accession>
<keyword evidence="3" id="KW-1185">Reference proteome</keyword>
<protein>
    <recommendedName>
        <fullName evidence="4">Secreted protein</fullName>
    </recommendedName>
</protein>
<gene>
    <name evidence="2" type="ORF">PanWU01x14_181180</name>
</gene>
<comment type="caution">
    <text evidence="2">The sequence shown here is derived from an EMBL/GenBank/DDBJ whole genome shotgun (WGS) entry which is preliminary data.</text>
</comment>
<organism evidence="2 3">
    <name type="scientific">Parasponia andersonii</name>
    <name type="common">Sponia andersonii</name>
    <dbReference type="NCBI Taxonomy" id="3476"/>
    <lineage>
        <taxon>Eukaryota</taxon>
        <taxon>Viridiplantae</taxon>
        <taxon>Streptophyta</taxon>
        <taxon>Embryophyta</taxon>
        <taxon>Tracheophyta</taxon>
        <taxon>Spermatophyta</taxon>
        <taxon>Magnoliopsida</taxon>
        <taxon>eudicotyledons</taxon>
        <taxon>Gunneridae</taxon>
        <taxon>Pentapetalae</taxon>
        <taxon>rosids</taxon>
        <taxon>fabids</taxon>
        <taxon>Rosales</taxon>
        <taxon>Cannabaceae</taxon>
        <taxon>Parasponia</taxon>
    </lineage>
</organism>
<reference evidence="3" key="1">
    <citation type="submission" date="2016-06" db="EMBL/GenBank/DDBJ databases">
        <title>Parallel loss of symbiosis genes in relatives of nitrogen-fixing non-legume Parasponia.</title>
        <authorList>
            <person name="Van Velzen R."/>
            <person name="Holmer R."/>
            <person name="Bu F."/>
            <person name="Rutten L."/>
            <person name="Van Zeijl A."/>
            <person name="Liu W."/>
            <person name="Santuari L."/>
            <person name="Cao Q."/>
            <person name="Sharma T."/>
            <person name="Shen D."/>
            <person name="Roswanjaya Y."/>
            <person name="Wardhani T."/>
            <person name="Kalhor M.S."/>
            <person name="Jansen J."/>
            <person name="Van den Hoogen J."/>
            <person name="Gungor B."/>
            <person name="Hartog M."/>
            <person name="Hontelez J."/>
            <person name="Verver J."/>
            <person name="Yang W.-C."/>
            <person name="Schijlen E."/>
            <person name="Repin R."/>
            <person name="Schilthuizen M."/>
            <person name="Schranz E."/>
            <person name="Heidstra R."/>
            <person name="Miyata K."/>
            <person name="Fedorova E."/>
            <person name="Kohlen W."/>
            <person name="Bisseling T."/>
            <person name="Smit S."/>
            <person name="Geurts R."/>
        </authorList>
    </citation>
    <scope>NUCLEOTIDE SEQUENCE [LARGE SCALE GENOMIC DNA]</scope>
    <source>
        <strain evidence="3">cv. WU1-14</strain>
    </source>
</reference>
<sequence>MIVWQLSLVLLIFVELGQTAVQPAARRFCMPSSEPGSMYTNVSQPTTVNLLRFSEKENGLPVRLKAPASRLEPFPLFGQPWNQIGLFASSVLFSVEMRRTSTLGRCLRKGLRLW</sequence>